<dbReference type="EMBL" id="FCON02000011">
    <property type="protein sequence ID" value="SAL29361.1"/>
    <property type="molecule type" value="Genomic_DNA"/>
</dbReference>
<name>A0A158GBZ4_9BURK</name>
<sequence>MTTRLSIVELRPRDLADSKVATLHLECLDAEKRLRGANKMAATAVFHVRESRLQNLWARLAELDAKLCGDLQDAVRDWHDIAVRLRGGE</sequence>
<gene>
    <name evidence="1" type="ORF">AWB68_01461</name>
</gene>
<dbReference type="AlphaFoldDB" id="A0A158GBZ4"/>
<accession>A0A158GBZ4</accession>
<evidence type="ECO:0000313" key="2">
    <source>
        <dbReference type="Proteomes" id="UP000054770"/>
    </source>
</evidence>
<protein>
    <submittedName>
        <fullName evidence="1">Uncharacterized protein</fullName>
    </submittedName>
</protein>
<reference evidence="1" key="1">
    <citation type="submission" date="2016-01" db="EMBL/GenBank/DDBJ databases">
        <authorList>
            <person name="Peeters C."/>
        </authorList>
    </citation>
    <scope>NUCLEOTIDE SEQUENCE [LARGE SCALE GENOMIC DNA]</scope>
    <source>
        <strain evidence="1">LMG 22940</strain>
    </source>
</reference>
<keyword evidence="2" id="KW-1185">Reference proteome</keyword>
<dbReference type="Proteomes" id="UP000054770">
    <property type="component" value="Unassembled WGS sequence"/>
</dbReference>
<dbReference type="RefSeq" id="WP_087643677.1">
    <property type="nucleotide sequence ID" value="NZ_FCON02000011.1"/>
</dbReference>
<organism evidence="1 2">
    <name type="scientific">Caballeronia choica</name>
    <dbReference type="NCBI Taxonomy" id="326476"/>
    <lineage>
        <taxon>Bacteria</taxon>
        <taxon>Pseudomonadati</taxon>
        <taxon>Pseudomonadota</taxon>
        <taxon>Betaproteobacteria</taxon>
        <taxon>Burkholderiales</taxon>
        <taxon>Burkholderiaceae</taxon>
        <taxon>Caballeronia</taxon>
    </lineage>
</organism>
<comment type="caution">
    <text evidence="1">The sequence shown here is derived from an EMBL/GenBank/DDBJ whole genome shotgun (WGS) entry which is preliminary data.</text>
</comment>
<evidence type="ECO:0000313" key="1">
    <source>
        <dbReference type="EMBL" id="SAL29361.1"/>
    </source>
</evidence>
<proteinExistence type="predicted"/>
<dbReference type="OrthoDB" id="9008595at2"/>